<sequence length="151" mass="16763">MSERTGSLSEAIGGMEVLRRVSNTFYDRVLADPLLAPVFAGFTRTHIEHVAIWLDEVFGGPAAFTRDLGGHQALLRSHLGLAITEEQRLRWMELMTEAVGKELPDDDLLRRQVMAYFDWGTKIARAVSADPADTDLGDPGPTPRWGWKGLS</sequence>
<organism evidence="6">
    <name type="scientific">Streptomyces sp. SID7499</name>
    <dbReference type="NCBI Taxonomy" id="2706086"/>
    <lineage>
        <taxon>Bacteria</taxon>
        <taxon>Bacillati</taxon>
        <taxon>Actinomycetota</taxon>
        <taxon>Actinomycetes</taxon>
        <taxon>Kitasatosporales</taxon>
        <taxon>Streptomycetaceae</taxon>
        <taxon>Streptomyces</taxon>
    </lineage>
</organism>
<keyword evidence="4 5" id="KW-0408">Iron</keyword>
<dbReference type="GO" id="GO:0019825">
    <property type="term" value="F:oxygen binding"/>
    <property type="evidence" value="ECO:0007669"/>
    <property type="project" value="InterPro"/>
</dbReference>
<evidence type="ECO:0000256" key="4">
    <source>
        <dbReference type="ARBA" id="ARBA00023004"/>
    </source>
</evidence>
<keyword evidence="3 5" id="KW-0479">Metal-binding</keyword>
<dbReference type="AlphaFoldDB" id="A0A6G3XZ01"/>
<dbReference type="CDD" id="cd14775">
    <property type="entry name" value="TrHb2_O-like"/>
    <property type="match status" value="1"/>
</dbReference>
<dbReference type="Pfam" id="PF01152">
    <property type="entry name" value="Bac_globin"/>
    <property type="match status" value="1"/>
</dbReference>
<dbReference type="GO" id="GO:0046872">
    <property type="term" value="F:metal ion binding"/>
    <property type="evidence" value="ECO:0007669"/>
    <property type="project" value="UniProtKB-KW"/>
</dbReference>
<name>A0A6G3XZ01_9ACTN</name>
<dbReference type="SUPFAM" id="SSF46458">
    <property type="entry name" value="Globin-like"/>
    <property type="match status" value="1"/>
</dbReference>
<reference evidence="6" key="1">
    <citation type="submission" date="2020-01" db="EMBL/GenBank/DDBJ databases">
        <title>Insect and environment-associated Actinomycetes.</title>
        <authorList>
            <person name="Currrie C."/>
            <person name="Chevrette M."/>
            <person name="Carlson C."/>
            <person name="Stubbendieck R."/>
            <person name="Wendt-Pienkowski E."/>
        </authorList>
    </citation>
    <scope>NUCLEOTIDE SEQUENCE</scope>
    <source>
        <strain evidence="6">SID7499</strain>
    </source>
</reference>
<proteinExistence type="predicted"/>
<evidence type="ECO:0000256" key="1">
    <source>
        <dbReference type="ARBA" id="ARBA00022448"/>
    </source>
</evidence>
<dbReference type="InterPro" id="IPR001486">
    <property type="entry name" value="Hemoglobin_trunc"/>
</dbReference>
<dbReference type="InterPro" id="IPR009050">
    <property type="entry name" value="Globin-like_sf"/>
</dbReference>
<feature type="binding site" description="distal binding residue" evidence="5">
    <location>
        <position position="49"/>
    </location>
    <ligand>
        <name>heme</name>
        <dbReference type="ChEBI" id="CHEBI:30413"/>
    </ligand>
    <ligandPart>
        <name>Fe</name>
        <dbReference type="ChEBI" id="CHEBI:18248"/>
    </ligandPart>
</feature>
<evidence type="ECO:0000256" key="5">
    <source>
        <dbReference type="PIRSR" id="PIRSR601486-1"/>
    </source>
</evidence>
<keyword evidence="1" id="KW-0813">Transport</keyword>
<dbReference type="Gene3D" id="1.10.490.10">
    <property type="entry name" value="Globins"/>
    <property type="match status" value="1"/>
</dbReference>
<dbReference type="InterPro" id="IPR012292">
    <property type="entry name" value="Globin/Proto"/>
</dbReference>
<evidence type="ECO:0000313" key="6">
    <source>
        <dbReference type="EMBL" id="NEE22933.1"/>
    </source>
</evidence>
<comment type="caution">
    <text evidence="6">The sequence shown here is derived from an EMBL/GenBank/DDBJ whole genome shotgun (WGS) entry which is preliminary data.</text>
</comment>
<gene>
    <name evidence="6" type="ORF">G3M58_92835</name>
</gene>
<evidence type="ECO:0000256" key="2">
    <source>
        <dbReference type="ARBA" id="ARBA00022617"/>
    </source>
</evidence>
<keyword evidence="2 5" id="KW-0349">Heme</keyword>
<dbReference type="GO" id="GO:0020037">
    <property type="term" value="F:heme binding"/>
    <property type="evidence" value="ECO:0007669"/>
    <property type="project" value="InterPro"/>
</dbReference>
<protein>
    <submittedName>
        <fullName evidence="6">Globin</fullName>
    </submittedName>
</protein>
<dbReference type="EMBL" id="JAAGMN010010093">
    <property type="protein sequence ID" value="NEE22933.1"/>
    <property type="molecule type" value="Genomic_DNA"/>
</dbReference>
<accession>A0A6G3XZ01</accession>
<evidence type="ECO:0000256" key="3">
    <source>
        <dbReference type="ARBA" id="ARBA00022723"/>
    </source>
</evidence>